<dbReference type="InterPro" id="IPR008886">
    <property type="entry name" value="UPF0227/Esterase_YqiA"/>
</dbReference>
<dbReference type="InterPro" id="IPR029058">
    <property type="entry name" value="AB_hydrolase_fold"/>
</dbReference>
<dbReference type="AlphaFoldDB" id="A0A242N9C3"/>
<evidence type="ECO:0000313" key="4">
    <source>
        <dbReference type="Proteomes" id="UP000195221"/>
    </source>
</evidence>
<sequence length="195" mass="21346">MILYLHGFRSSPQSFKARLMRARLEELGLSQEWCCPVLPVSPRDAIALAESLAAQAIGQDITLVGSSLGGFYATWLAEKHGWRAVLLNPAVVPQEDLSAYIGEQPLWHGGGSIVVEPWHIDELRALSVPSITQPERYYLIAATGDEVLDYRTMLKHYPGVRTTLIQGSNHAISDFSSYLDDVLAFCAVQPPAAAA</sequence>
<evidence type="ECO:0000313" key="2">
    <source>
        <dbReference type="EMBL" id="OTP80208.1"/>
    </source>
</evidence>
<dbReference type="Proteomes" id="UP000194546">
    <property type="component" value="Unassembled WGS sequence"/>
</dbReference>
<name>A0A242N9C3_CABSO</name>
<organism evidence="2 3">
    <name type="scientific">Caballeronia sordidicola</name>
    <name type="common">Burkholderia sordidicola</name>
    <dbReference type="NCBI Taxonomy" id="196367"/>
    <lineage>
        <taxon>Bacteria</taxon>
        <taxon>Pseudomonadati</taxon>
        <taxon>Pseudomonadota</taxon>
        <taxon>Betaproteobacteria</taxon>
        <taxon>Burkholderiales</taxon>
        <taxon>Burkholderiaceae</taxon>
        <taxon>Caballeronia</taxon>
    </lineage>
</organism>
<dbReference type="Proteomes" id="UP000195221">
    <property type="component" value="Unassembled WGS sequence"/>
</dbReference>
<dbReference type="EMBL" id="NBTY01000014">
    <property type="protein sequence ID" value="OTP80208.1"/>
    <property type="molecule type" value="Genomic_DNA"/>
</dbReference>
<reference evidence="2 3" key="1">
    <citation type="submission" date="2017-03" db="EMBL/GenBank/DDBJ databases">
        <title>Genome analysis of strain PAMC 26510.</title>
        <authorList>
            <person name="Oh H.-M."/>
            <person name="Yang J.-A."/>
        </authorList>
    </citation>
    <scope>NUCLEOTIDE SEQUENCE [LARGE SCALE GENOMIC DNA]</scope>
    <source>
        <strain evidence="2 3">PAMC 26510</strain>
    </source>
</reference>
<dbReference type="SUPFAM" id="SSF53474">
    <property type="entry name" value="alpha/beta-Hydrolases"/>
    <property type="match status" value="1"/>
</dbReference>
<gene>
    <name evidence="2" type="ORF">PAMC26510_03650</name>
    <name evidence="1" type="ORF">PAMC26577_11185</name>
</gene>
<dbReference type="PANTHER" id="PTHR35602">
    <property type="entry name" value="ESTERASE YQIA-RELATED"/>
    <property type="match status" value="1"/>
</dbReference>
<protein>
    <submittedName>
        <fullName evidence="2">Esterase</fullName>
    </submittedName>
</protein>
<dbReference type="RefSeq" id="WP_062000271.1">
    <property type="nucleotide sequence ID" value="NZ_MSRG01000087.1"/>
</dbReference>
<evidence type="ECO:0000313" key="3">
    <source>
        <dbReference type="Proteomes" id="UP000194546"/>
    </source>
</evidence>
<comment type="caution">
    <text evidence="2">The sequence shown here is derived from an EMBL/GenBank/DDBJ whole genome shotgun (WGS) entry which is preliminary data.</text>
</comment>
<dbReference type="Gene3D" id="3.40.50.1820">
    <property type="entry name" value="alpha/beta hydrolase"/>
    <property type="match status" value="1"/>
</dbReference>
<evidence type="ECO:0000313" key="1">
    <source>
        <dbReference type="EMBL" id="OTP76447.1"/>
    </source>
</evidence>
<dbReference type="Pfam" id="PF05728">
    <property type="entry name" value="UPF0227"/>
    <property type="match status" value="1"/>
</dbReference>
<proteinExistence type="predicted"/>
<dbReference type="EMBL" id="NBTZ01000037">
    <property type="protein sequence ID" value="OTP76447.1"/>
    <property type="molecule type" value="Genomic_DNA"/>
</dbReference>
<dbReference type="PANTHER" id="PTHR35602:SF3">
    <property type="entry name" value="ESTERASE YQIA"/>
    <property type="match status" value="1"/>
</dbReference>
<reference evidence="1 4" key="2">
    <citation type="submission" date="2017-03" db="EMBL/GenBank/DDBJ databases">
        <title>Genome analysis of strain PAMC 26577.</title>
        <authorList>
            <person name="Oh H.-M."/>
            <person name="Yang J.-A."/>
        </authorList>
    </citation>
    <scope>NUCLEOTIDE SEQUENCE [LARGE SCALE GENOMIC DNA]</scope>
    <source>
        <strain evidence="1 4">PAMC 26577</strain>
    </source>
</reference>
<accession>A0A242N9C3</accession>